<dbReference type="UniPathway" id="UPA00219"/>
<dbReference type="InterPro" id="IPR005762">
    <property type="entry name" value="MurD"/>
</dbReference>
<comment type="caution">
    <text evidence="11">The sequence shown here is derived from an EMBL/GenBank/DDBJ whole genome shotgun (WGS) entry which is preliminary data.</text>
</comment>
<keyword evidence="7 8" id="KW-0131">Cell cycle</keyword>
<dbReference type="Pfam" id="PF02875">
    <property type="entry name" value="Mur_ligase_C"/>
    <property type="match status" value="1"/>
</dbReference>
<evidence type="ECO:0000256" key="7">
    <source>
        <dbReference type="HAMAP-Rule" id="MF_00639"/>
    </source>
</evidence>
<feature type="binding site" evidence="7">
    <location>
        <begin position="91"/>
        <end position="97"/>
    </location>
    <ligand>
        <name>ATP</name>
        <dbReference type="ChEBI" id="CHEBI:30616"/>
    </ligand>
</feature>
<comment type="catalytic activity">
    <reaction evidence="7 8">
        <text>UDP-N-acetyl-alpha-D-muramoyl-L-alanine + D-glutamate + ATP = UDP-N-acetyl-alpha-D-muramoyl-L-alanyl-D-glutamate + ADP + phosphate + H(+)</text>
        <dbReference type="Rhea" id="RHEA:16429"/>
        <dbReference type="ChEBI" id="CHEBI:15378"/>
        <dbReference type="ChEBI" id="CHEBI:29986"/>
        <dbReference type="ChEBI" id="CHEBI:30616"/>
        <dbReference type="ChEBI" id="CHEBI:43474"/>
        <dbReference type="ChEBI" id="CHEBI:83898"/>
        <dbReference type="ChEBI" id="CHEBI:83900"/>
        <dbReference type="ChEBI" id="CHEBI:456216"/>
        <dbReference type="EC" id="6.3.2.9"/>
    </reaction>
</comment>
<comment type="similarity">
    <text evidence="7">Belongs to the MurCDEF family.</text>
</comment>
<dbReference type="InterPro" id="IPR013221">
    <property type="entry name" value="Mur_ligase_cen"/>
</dbReference>
<dbReference type="GO" id="GO:0008764">
    <property type="term" value="F:UDP-N-acetylmuramoylalanine-D-glutamate ligase activity"/>
    <property type="evidence" value="ECO:0007669"/>
    <property type="project" value="UniProtKB-UniRule"/>
</dbReference>
<evidence type="ECO:0000256" key="1">
    <source>
        <dbReference type="ARBA" id="ARBA00004496"/>
    </source>
</evidence>
<reference evidence="11" key="1">
    <citation type="journal article" date="2020" name="mSystems">
        <title>Genome- and Community-Level Interaction Insights into Carbon Utilization and Element Cycling Functions of Hydrothermarchaeota in Hydrothermal Sediment.</title>
        <authorList>
            <person name="Zhou Z."/>
            <person name="Liu Y."/>
            <person name="Xu W."/>
            <person name="Pan J."/>
            <person name="Luo Z.H."/>
            <person name="Li M."/>
        </authorList>
    </citation>
    <scope>NUCLEOTIDE SEQUENCE [LARGE SCALE GENOMIC DNA]</scope>
    <source>
        <strain evidence="11">HyVt-501</strain>
    </source>
</reference>
<comment type="pathway">
    <text evidence="2 7 8">Cell wall biogenesis; peptidoglycan biosynthesis.</text>
</comment>
<dbReference type="Gene3D" id="3.40.1190.10">
    <property type="entry name" value="Mur-like, catalytic domain"/>
    <property type="match status" value="1"/>
</dbReference>
<name>A0A7C5L3D0_AQUAO</name>
<keyword evidence="7 8" id="KW-0132">Cell division</keyword>
<keyword evidence="7 8" id="KW-0133">Cell shape</keyword>
<protein>
    <recommendedName>
        <fullName evidence="7 8">UDP-N-acetylmuramoylalanine--D-glutamate ligase</fullName>
        <ecNumber evidence="7 8">6.3.2.9</ecNumber>
    </recommendedName>
    <alternativeName>
        <fullName evidence="7">D-glutamic acid-adding enzyme</fullName>
    </alternativeName>
    <alternativeName>
        <fullName evidence="7">UDP-N-acetylmuramoyl-L-alanyl-D-glutamate synthetase</fullName>
    </alternativeName>
</protein>
<feature type="domain" description="Mur ligase central" evidence="10">
    <location>
        <begin position="89"/>
        <end position="253"/>
    </location>
</feature>
<proteinExistence type="inferred from homology"/>
<evidence type="ECO:0000256" key="6">
    <source>
        <dbReference type="ARBA" id="ARBA00022840"/>
    </source>
</evidence>
<dbReference type="InterPro" id="IPR004101">
    <property type="entry name" value="Mur_ligase_C"/>
</dbReference>
<dbReference type="InterPro" id="IPR036565">
    <property type="entry name" value="Mur-like_cat_sf"/>
</dbReference>
<evidence type="ECO:0000259" key="10">
    <source>
        <dbReference type="Pfam" id="PF08245"/>
    </source>
</evidence>
<comment type="subcellular location">
    <subcellularLocation>
        <location evidence="1 7 8">Cytoplasm</location>
    </subcellularLocation>
</comment>
<keyword evidence="7 8" id="KW-0961">Cell wall biogenesis/degradation</keyword>
<organism evidence="11">
    <name type="scientific">Aquifex aeolicus</name>
    <dbReference type="NCBI Taxonomy" id="63363"/>
    <lineage>
        <taxon>Bacteria</taxon>
        <taxon>Pseudomonadati</taxon>
        <taxon>Aquificota</taxon>
        <taxon>Aquificia</taxon>
        <taxon>Aquificales</taxon>
        <taxon>Aquificaceae</taxon>
        <taxon>Aquifex</taxon>
    </lineage>
</organism>
<accession>A0A7C5L3D0</accession>
<dbReference type="GO" id="GO:0005524">
    <property type="term" value="F:ATP binding"/>
    <property type="evidence" value="ECO:0007669"/>
    <property type="project" value="UniProtKB-UniRule"/>
</dbReference>
<dbReference type="HAMAP" id="MF_00639">
    <property type="entry name" value="MurD"/>
    <property type="match status" value="1"/>
</dbReference>
<sequence>MKKFLVWGLGKSGVSALRLLRSKGYVVFSGDDARKDRWEDYLREVDAVVLSPGIPPAHPLWKEALRRDVEVMGELELAARFFRGRILAVTGTDGKSTTTRLLYTMLSSCMPSVFEAGNTGTPFSEVVHDHEEGIAVLEVSSFQGKTLSTMKPSLGVFLNFAEDHLDWHPSLRDYLESKWRIFRLQSAEDLLIIDGSYRELIDTPSEARKIDIRREVRIESEGVIYRKEVLFRPSDLKLRGEHNLRNAVFASLAAYHSGVPPAEIARTIREFRGLPFRMELVGRFRGVEIYNDSKATTPNALKSALASFPDHSVILIAGGKDKGANFSSLTETVSRKVKLALLIGETKEKMKSVFGGSTEVQICDDLSSALERALSAAKAGDFILFSPGCSSFDMFSSYVERGRVFNRLVMERAGGIVNY</sequence>
<dbReference type="Gene3D" id="3.40.50.720">
    <property type="entry name" value="NAD(P)-binding Rossmann-like Domain"/>
    <property type="match status" value="1"/>
</dbReference>
<feature type="domain" description="Mur ligase C-terminal" evidence="9">
    <location>
        <begin position="277"/>
        <end position="387"/>
    </location>
</feature>
<evidence type="ECO:0000256" key="2">
    <source>
        <dbReference type="ARBA" id="ARBA00004752"/>
    </source>
</evidence>
<evidence type="ECO:0000256" key="4">
    <source>
        <dbReference type="ARBA" id="ARBA00022598"/>
    </source>
</evidence>
<dbReference type="Pfam" id="PF08245">
    <property type="entry name" value="Mur_ligase_M"/>
    <property type="match status" value="1"/>
</dbReference>
<comment type="function">
    <text evidence="7 8">Cell wall formation. Catalyzes the addition of glutamate to the nucleotide precursor UDP-N-acetylmuramoyl-L-alanine (UMA).</text>
</comment>
<dbReference type="GO" id="GO:0071555">
    <property type="term" value="P:cell wall organization"/>
    <property type="evidence" value="ECO:0007669"/>
    <property type="project" value="UniProtKB-KW"/>
</dbReference>
<keyword evidence="5 7" id="KW-0547">Nucleotide-binding</keyword>
<evidence type="ECO:0000256" key="8">
    <source>
        <dbReference type="RuleBase" id="RU003664"/>
    </source>
</evidence>
<gene>
    <name evidence="7 11" type="primary">murD</name>
    <name evidence="11" type="ORF">ENJ61_07235</name>
</gene>
<dbReference type="PANTHER" id="PTHR43692:SF1">
    <property type="entry name" value="UDP-N-ACETYLMURAMOYLALANINE--D-GLUTAMATE LIGASE"/>
    <property type="match status" value="1"/>
</dbReference>
<dbReference type="NCBIfam" id="TIGR01087">
    <property type="entry name" value="murD"/>
    <property type="match status" value="1"/>
</dbReference>
<dbReference type="SUPFAM" id="SSF53244">
    <property type="entry name" value="MurD-like peptide ligases, peptide-binding domain"/>
    <property type="match status" value="1"/>
</dbReference>
<dbReference type="Proteomes" id="UP000885792">
    <property type="component" value="Unassembled WGS sequence"/>
</dbReference>
<dbReference type="GO" id="GO:0009252">
    <property type="term" value="P:peptidoglycan biosynthetic process"/>
    <property type="evidence" value="ECO:0007669"/>
    <property type="project" value="UniProtKB-UniRule"/>
</dbReference>
<dbReference type="GO" id="GO:0008360">
    <property type="term" value="P:regulation of cell shape"/>
    <property type="evidence" value="ECO:0007669"/>
    <property type="project" value="UniProtKB-KW"/>
</dbReference>
<keyword evidence="3 7" id="KW-0963">Cytoplasm</keyword>
<dbReference type="PANTHER" id="PTHR43692">
    <property type="entry name" value="UDP-N-ACETYLMURAMOYLALANINE--D-GLUTAMATE LIGASE"/>
    <property type="match status" value="1"/>
</dbReference>
<dbReference type="GO" id="GO:0005737">
    <property type="term" value="C:cytoplasm"/>
    <property type="evidence" value="ECO:0007669"/>
    <property type="project" value="UniProtKB-SubCell"/>
</dbReference>
<dbReference type="InterPro" id="IPR036615">
    <property type="entry name" value="Mur_ligase_C_dom_sf"/>
</dbReference>
<dbReference type="EC" id="6.3.2.9" evidence="7 8"/>
<evidence type="ECO:0000313" key="11">
    <source>
        <dbReference type="EMBL" id="HHJ64684.1"/>
    </source>
</evidence>
<dbReference type="Gene3D" id="3.90.190.20">
    <property type="entry name" value="Mur ligase, C-terminal domain"/>
    <property type="match status" value="1"/>
</dbReference>
<evidence type="ECO:0000256" key="5">
    <source>
        <dbReference type="ARBA" id="ARBA00022741"/>
    </source>
</evidence>
<keyword evidence="4 7" id="KW-0436">Ligase</keyword>
<dbReference type="SUPFAM" id="SSF51984">
    <property type="entry name" value="MurCD N-terminal domain"/>
    <property type="match status" value="1"/>
</dbReference>
<dbReference type="SUPFAM" id="SSF53623">
    <property type="entry name" value="MurD-like peptide ligases, catalytic domain"/>
    <property type="match status" value="1"/>
</dbReference>
<dbReference type="EMBL" id="DRNB01000264">
    <property type="protein sequence ID" value="HHJ64684.1"/>
    <property type="molecule type" value="Genomic_DNA"/>
</dbReference>
<keyword evidence="7 8" id="KW-0573">Peptidoglycan synthesis</keyword>
<dbReference type="GO" id="GO:0051301">
    <property type="term" value="P:cell division"/>
    <property type="evidence" value="ECO:0007669"/>
    <property type="project" value="UniProtKB-KW"/>
</dbReference>
<keyword evidence="6 7" id="KW-0067">ATP-binding</keyword>
<evidence type="ECO:0000259" key="9">
    <source>
        <dbReference type="Pfam" id="PF02875"/>
    </source>
</evidence>
<dbReference type="AlphaFoldDB" id="A0A7C5L3D0"/>
<evidence type="ECO:0000256" key="3">
    <source>
        <dbReference type="ARBA" id="ARBA00022490"/>
    </source>
</evidence>